<dbReference type="SMART" id="SM00862">
    <property type="entry name" value="Trans_reg_C"/>
    <property type="match status" value="1"/>
</dbReference>
<evidence type="ECO:0000256" key="6">
    <source>
        <dbReference type="PROSITE-ProRule" id="PRU00169"/>
    </source>
</evidence>
<organism evidence="10 11">
    <name type="scientific">Psychroflexus halocasei</name>
    <dbReference type="NCBI Taxonomy" id="908615"/>
    <lineage>
        <taxon>Bacteria</taxon>
        <taxon>Pseudomonadati</taxon>
        <taxon>Bacteroidota</taxon>
        <taxon>Flavobacteriia</taxon>
        <taxon>Flavobacteriales</taxon>
        <taxon>Flavobacteriaceae</taxon>
        <taxon>Psychroflexus</taxon>
    </lineage>
</organism>
<dbReference type="SUPFAM" id="SSF52172">
    <property type="entry name" value="CheY-like"/>
    <property type="match status" value="1"/>
</dbReference>
<sequence length="225" mass="25806">MKILIVEDEKDLRETLVSSLKKEAYVVEAVADVVSASEKIALYHYDCILLDIMLPDGSGFDLLEQLKSEGKSENVIIISAKDALDDKLKGLSLGADDYLTKPFHIAELNARIKAVLRRKNHDGQNTITTANTILNIEERDFKVNKQSIHLNRKEYDILFYFLQNKNRLITKTALAEYVWGDQIDQADNFDFIYYQIKNLRKKLKQSKAEIDLESIYGVGYKLIEV</sequence>
<dbReference type="InterPro" id="IPR036388">
    <property type="entry name" value="WH-like_DNA-bd_sf"/>
</dbReference>
<dbReference type="GO" id="GO:0000156">
    <property type="term" value="F:phosphorelay response regulator activity"/>
    <property type="evidence" value="ECO:0007669"/>
    <property type="project" value="TreeGrafter"/>
</dbReference>
<evidence type="ECO:0000259" key="9">
    <source>
        <dbReference type="PROSITE" id="PS51755"/>
    </source>
</evidence>
<dbReference type="GO" id="GO:0032993">
    <property type="term" value="C:protein-DNA complex"/>
    <property type="evidence" value="ECO:0007669"/>
    <property type="project" value="TreeGrafter"/>
</dbReference>
<dbReference type="Gene3D" id="1.10.10.10">
    <property type="entry name" value="Winged helix-like DNA-binding domain superfamily/Winged helix DNA-binding domain"/>
    <property type="match status" value="1"/>
</dbReference>
<dbReference type="GO" id="GO:0000976">
    <property type="term" value="F:transcription cis-regulatory region binding"/>
    <property type="evidence" value="ECO:0007669"/>
    <property type="project" value="TreeGrafter"/>
</dbReference>
<evidence type="ECO:0000256" key="7">
    <source>
        <dbReference type="PROSITE-ProRule" id="PRU01091"/>
    </source>
</evidence>
<dbReference type="InterPro" id="IPR001789">
    <property type="entry name" value="Sig_transdc_resp-reg_receiver"/>
</dbReference>
<dbReference type="Gene3D" id="3.40.50.2300">
    <property type="match status" value="1"/>
</dbReference>
<keyword evidence="2" id="KW-0902">Two-component regulatory system</keyword>
<dbReference type="AlphaFoldDB" id="A0A1H3WJD1"/>
<dbReference type="Pfam" id="PF00486">
    <property type="entry name" value="Trans_reg_C"/>
    <property type="match status" value="1"/>
</dbReference>
<dbReference type="CDD" id="cd00383">
    <property type="entry name" value="trans_reg_C"/>
    <property type="match status" value="1"/>
</dbReference>
<reference evidence="10 11" key="1">
    <citation type="submission" date="2016-10" db="EMBL/GenBank/DDBJ databases">
        <authorList>
            <person name="de Groot N.N."/>
        </authorList>
    </citation>
    <scope>NUCLEOTIDE SEQUENCE [LARGE SCALE GENOMIC DNA]</scope>
    <source>
        <strain evidence="10 11">DSM 23581</strain>
    </source>
</reference>
<dbReference type="Gene3D" id="6.10.250.690">
    <property type="match status" value="1"/>
</dbReference>
<proteinExistence type="predicted"/>
<dbReference type="RefSeq" id="WP_093238823.1">
    <property type="nucleotide sequence ID" value="NZ_FNQF01000002.1"/>
</dbReference>
<dbReference type="PROSITE" id="PS51755">
    <property type="entry name" value="OMPR_PHOB"/>
    <property type="match status" value="1"/>
</dbReference>
<evidence type="ECO:0000256" key="1">
    <source>
        <dbReference type="ARBA" id="ARBA00022553"/>
    </source>
</evidence>
<evidence type="ECO:0000256" key="3">
    <source>
        <dbReference type="ARBA" id="ARBA00023015"/>
    </source>
</evidence>
<feature type="DNA-binding region" description="OmpR/PhoB-type" evidence="7">
    <location>
        <begin position="124"/>
        <end position="224"/>
    </location>
</feature>
<accession>A0A1H3WJD1</accession>
<feature type="domain" description="Response regulatory" evidence="8">
    <location>
        <begin position="2"/>
        <end position="116"/>
    </location>
</feature>
<evidence type="ECO:0000256" key="4">
    <source>
        <dbReference type="ARBA" id="ARBA00023125"/>
    </source>
</evidence>
<dbReference type="InterPro" id="IPR039420">
    <property type="entry name" value="WalR-like"/>
</dbReference>
<dbReference type="PANTHER" id="PTHR48111">
    <property type="entry name" value="REGULATOR OF RPOS"/>
    <property type="match status" value="1"/>
</dbReference>
<keyword evidence="3" id="KW-0805">Transcription regulation</keyword>
<dbReference type="GO" id="GO:0006355">
    <property type="term" value="P:regulation of DNA-templated transcription"/>
    <property type="evidence" value="ECO:0007669"/>
    <property type="project" value="InterPro"/>
</dbReference>
<dbReference type="Proteomes" id="UP000198820">
    <property type="component" value="Unassembled WGS sequence"/>
</dbReference>
<dbReference type="Pfam" id="PF00072">
    <property type="entry name" value="Response_reg"/>
    <property type="match status" value="1"/>
</dbReference>
<keyword evidence="11" id="KW-1185">Reference proteome</keyword>
<dbReference type="GO" id="GO:0005829">
    <property type="term" value="C:cytosol"/>
    <property type="evidence" value="ECO:0007669"/>
    <property type="project" value="TreeGrafter"/>
</dbReference>
<dbReference type="CDD" id="cd17624">
    <property type="entry name" value="REC_OmpR_PmrA-like"/>
    <property type="match status" value="1"/>
</dbReference>
<gene>
    <name evidence="10" type="ORF">SAMN05421540_1022</name>
</gene>
<dbReference type="PROSITE" id="PS50110">
    <property type="entry name" value="RESPONSE_REGULATORY"/>
    <property type="match status" value="1"/>
</dbReference>
<dbReference type="EMBL" id="FNQF01000002">
    <property type="protein sequence ID" value="SDZ86514.1"/>
    <property type="molecule type" value="Genomic_DNA"/>
</dbReference>
<evidence type="ECO:0000313" key="10">
    <source>
        <dbReference type="EMBL" id="SDZ86514.1"/>
    </source>
</evidence>
<dbReference type="STRING" id="908615.SAMN05421540_1022"/>
<evidence type="ECO:0000313" key="11">
    <source>
        <dbReference type="Proteomes" id="UP000198820"/>
    </source>
</evidence>
<keyword evidence="4 7" id="KW-0238">DNA-binding</keyword>
<evidence type="ECO:0000259" key="8">
    <source>
        <dbReference type="PROSITE" id="PS50110"/>
    </source>
</evidence>
<keyword evidence="5" id="KW-0804">Transcription</keyword>
<keyword evidence="1 6" id="KW-0597">Phosphoprotein</keyword>
<protein>
    <submittedName>
        <fullName evidence="10">DNA-binding response regulator, OmpR family, contains REC and winged-helix (WHTH) domain</fullName>
    </submittedName>
</protein>
<evidence type="ECO:0000256" key="2">
    <source>
        <dbReference type="ARBA" id="ARBA00023012"/>
    </source>
</evidence>
<dbReference type="SMART" id="SM00448">
    <property type="entry name" value="REC"/>
    <property type="match status" value="1"/>
</dbReference>
<dbReference type="PANTHER" id="PTHR48111:SF22">
    <property type="entry name" value="REGULATOR OF RPOS"/>
    <property type="match status" value="1"/>
</dbReference>
<dbReference type="InterPro" id="IPR011006">
    <property type="entry name" value="CheY-like_superfamily"/>
</dbReference>
<dbReference type="InterPro" id="IPR001867">
    <property type="entry name" value="OmpR/PhoB-type_DNA-bd"/>
</dbReference>
<evidence type="ECO:0000256" key="5">
    <source>
        <dbReference type="ARBA" id="ARBA00023163"/>
    </source>
</evidence>
<name>A0A1H3WJD1_9FLAO</name>
<feature type="domain" description="OmpR/PhoB-type" evidence="9">
    <location>
        <begin position="124"/>
        <end position="224"/>
    </location>
</feature>
<feature type="modified residue" description="4-aspartylphosphate" evidence="6">
    <location>
        <position position="51"/>
    </location>
</feature>